<feature type="coiled-coil region" evidence="11">
    <location>
        <begin position="1086"/>
        <end position="1127"/>
    </location>
</feature>
<evidence type="ECO:0000256" key="4">
    <source>
        <dbReference type="ARBA" id="ARBA00022840"/>
    </source>
</evidence>
<dbReference type="GO" id="GO:0043515">
    <property type="term" value="F:kinetochore binding"/>
    <property type="evidence" value="ECO:0007669"/>
    <property type="project" value="UniProtKB-ARBA"/>
</dbReference>
<organism evidence="14 15">
    <name type="scientific">Bos mutus</name>
    <name type="common">wild yak</name>
    <dbReference type="NCBI Taxonomy" id="72004"/>
    <lineage>
        <taxon>Eukaryota</taxon>
        <taxon>Metazoa</taxon>
        <taxon>Chordata</taxon>
        <taxon>Craniata</taxon>
        <taxon>Vertebrata</taxon>
        <taxon>Euteleostomi</taxon>
        <taxon>Mammalia</taxon>
        <taxon>Eutheria</taxon>
        <taxon>Laurasiatheria</taxon>
        <taxon>Artiodactyla</taxon>
        <taxon>Ruminantia</taxon>
        <taxon>Pecora</taxon>
        <taxon>Bovidae</taxon>
        <taxon>Bovinae</taxon>
        <taxon>Bos</taxon>
    </lineage>
</organism>
<evidence type="ECO:0000259" key="13">
    <source>
        <dbReference type="PROSITE" id="PS50067"/>
    </source>
</evidence>
<dbReference type="GO" id="GO:0003777">
    <property type="term" value="F:microtubule motor activity"/>
    <property type="evidence" value="ECO:0007669"/>
    <property type="project" value="InterPro"/>
</dbReference>
<name>A0A6B0QXU8_9CETA</name>
<keyword evidence="3 10" id="KW-0547">Nucleotide-binding</keyword>
<feature type="coiled-coil region" evidence="11">
    <location>
        <begin position="541"/>
        <end position="652"/>
    </location>
</feature>
<feature type="coiled-coil region" evidence="11">
    <location>
        <begin position="1160"/>
        <end position="1319"/>
    </location>
</feature>
<evidence type="ECO:0000256" key="1">
    <source>
        <dbReference type="ARBA" id="ARBA00004245"/>
    </source>
</evidence>
<dbReference type="InterPro" id="IPR027640">
    <property type="entry name" value="Kinesin-like_fam"/>
</dbReference>
<comment type="caution">
    <text evidence="14">The sequence shown here is derived from an EMBL/GenBank/DDBJ whole genome shotgun (WGS) entry which is preliminary data.</text>
</comment>
<dbReference type="GO" id="GO:0140694">
    <property type="term" value="P:membraneless organelle assembly"/>
    <property type="evidence" value="ECO:0007669"/>
    <property type="project" value="UniProtKB-ARBA"/>
</dbReference>
<dbReference type="GO" id="GO:0000779">
    <property type="term" value="C:condensed chromosome, centromeric region"/>
    <property type="evidence" value="ECO:0007669"/>
    <property type="project" value="UniProtKB-ARBA"/>
</dbReference>
<feature type="coiled-coil region" evidence="11">
    <location>
        <begin position="763"/>
        <end position="797"/>
    </location>
</feature>
<dbReference type="GO" id="GO:0005524">
    <property type="term" value="F:ATP binding"/>
    <property type="evidence" value="ECO:0007669"/>
    <property type="project" value="UniProtKB-UniRule"/>
</dbReference>
<evidence type="ECO:0000313" key="14">
    <source>
        <dbReference type="EMBL" id="MXQ81607.1"/>
    </source>
</evidence>
<accession>A0A6B0QXU8</accession>
<feature type="coiled-coil region" evidence="11">
    <location>
        <begin position="2329"/>
        <end position="2398"/>
    </location>
</feature>
<evidence type="ECO:0000256" key="3">
    <source>
        <dbReference type="ARBA" id="ARBA00022741"/>
    </source>
</evidence>
<dbReference type="GO" id="GO:0008017">
    <property type="term" value="F:microtubule binding"/>
    <property type="evidence" value="ECO:0007669"/>
    <property type="project" value="InterPro"/>
</dbReference>
<feature type="compositionally biased region" description="Polar residues" evidence="12">
    <location>
        <begin position="2555"/>
        <end position="2568"/>
    </location>
</feature>
<comment type="subcellular location">
    <subcellularLocation>
        <location evidence="1">Cytoplasm</location>
        <location evidence="1">Cytoskeleton</location>
    </subcellularLocation>
</comment>
<feature type="region of interest" description="Disordered" evidence="12">
    <location>
        <begin position="2550"/>
        <end position="2654"/>
    </location>
</feature>
<dbReference type="InterPro" id="IPR036961">
    <property type="entry name" value="Kinesin_motor_dom_sf"/>
</dbReference>
<keyword evidence="2" id="KW-0963">Cytoplasm</keyword>
<dbReference type="Proteomes" id="UP000322234">
    <property type="component" value="Unassembled WGS sequence"/>
</dbReference>
<evidence type="ECO:0000256" key="12">
    <source>
        <dbReference type="SAM" id="MobiDB-lite"/>
    </source>
</evidence>
<dbReference type="Gene3D" id="3.40.850.10">
    <property type="entry name" value="Kinesin motor domain"/>
    <property type="match status" value="1"/>
</dbReference>
<dbReference type="PROSITE" id="PS50067">
    <property type="entry name" value="KINESIN_MOTOR_2"/>
    <property type="match status" value="1"/>
</dbReference>
<evidence type="ECO:0000313" key="15">
    <source>
        <dbReference type="Proteomes" id="UP000322234"/>
    </source>
</evidence>
<keyword evidence="15" id="KW-1185">Reference proteome</keyword>
<dbReference type="SUPFAM" id="SSF52540">
    <property type="entry name" value="P-loop containing nucleoside triphosphate hydrolases"/>
    <property type="match status" value="1"/>
</dbReference>
<dbReference type="GO" id="GO:0008608">
    <property type="term" value="P:attachment of spindle microtubules to kinetochore"/>
    <property type="evidence" value="ECO:0007669"/>
    <property type="project" value="UniProtKB-ARBA"/>
</dbReference>
<feature type="coiled-coil region" evidence="11">
    <location>
        <begin position="2495"/>
        <end position="2529"/>
    </location>
</feature>
<dbReference type="GO" id="GO:0007018">
    <property type="term" value="P:microtubule-based movement"/>
    <property type="evidence" value="ECO:0007669"/>
    <property type="project" value="InterPro"/>
</dbReference>
<feature type="coiled-coil region" evidence="11">
    <location>
        <begin position="1757"/>
        <end position="1844"/>
    </location>
</feature>
<dbReference type="PANTHER" id="PTHR47968">
    <property type="entry name" value="CENTROMERE PROTEIN E"/>
    <property type="match status" value="1"/>
</dbReference>
<dbReference type="InterPro" id="IPR001752">
    <property type="entry name" value="Kinesin_motor_dom"/>
</dbReference>
<keyword evidence="7" id="KW-0206">Cytoskeleton</keyword>
<dbReference type="GO" id="GO:0005874">
    <property type="term" value="C:microtubule"/>
    <property type="evidence" value="ECO:0007669"/>
    <property type="project" value="TreeGrafter"/>
</dbReference>
<feature type="coiled-coil region" evidence="11">
    <location>
        <begin position="1370"/>
        <end position="1432"/>
    </location>
</feature>
<dbReference type="InterPro" id="IPR019821">
    <property type="entry name" value="Kinesin_motor_CS"/>
</dbReference>
<feature type="coiled-coil region" evidence="11">
    <location>
        <begin position="1461"/>
        <end position="1696"/>
    </location>
</feature>
<dbReference type="GO" id="GO:0000280">
    <property type="term" value="P:nuclear division"/>
    <property type="evidence" value="ECO:0007669"/>
    <property type="project" value="UniProtKB-ARBA"/>
</dbReference>
<dbReference type="SMART" id="SM00129">
    <property type="entry name" value="KISc"/>
    <property type="match status" value="1"/>
</dbReference>
<feature type="binding site" evidence="10">
    <location>
        <begin position="135"/>
        <end position="142"/>
    </location>
    <ligand>
        <name>ATP</name>
        <dbReference type="ChEBI" id="CHEBI:30616"/>
    </ligand>
</feature>
<evidence type="ECO:0000256" key="8">
    <source>
        <dbReference type="ARBA" id="ARBA00070169"/>
    </source>
</evidence>
<dbReference type="Pfam" id="PF00225">
    <property type="entry name" value="Kinesin"/>
    <property type="match status" value="1"/>
</dbReference>
<feature type="coiled-coil region" evidence="11">
    <location>
        <begin position="1879"/>
        <end position="1941"/>
    </location>
</feature>
<dbReference type="PROSITE" id="PS00411">
    <property type="entry name" value="KINESIN_MOTOR_1"/>
    <property type="match status" value="1"/>
</dbReference>
<feature type="coiled-coil region" evidence="11">
    <location>
        <begin position="874"/>
        <end position="1055"/>
    </location>
</feature>
<keyword evidence="5 11" id="KW-0175">Coiled coil</keyword>
<dbReference type="GO" id="GO:0000278">
    <property type="term" value="P:mitotic cell cycle"/>
    <property type="evidence" value="ECO:0007669"/>
    <property type="project" value="UniProtKB-ARBA"/>
</dbReference>
<evidence type="ECO:0000256" key="6">
    <source>
        <dbReference type="ARBA" id="ARBA00023175"/>
    </source>
</evidence>
<dbReference type="EMBL" id="VBQZ03000008">
    <property type="protein sequence ID" value="MXQ81607.1"/>
    <property type="molecule type" value="Genomic_DNA"/>
</dbReference>
<protein>
    <recommendedName>
        <fullName evidence="8">Centromere-associated protein E</fullName>
    </recommendedName>
    <alternativeName>
        <fullName evidence="9">Centromere protein E</fullName>
    </alternativeName>
</protein>
<feature type="compositionally biased region" description="Basic and acidic residues" evidence="12">
    <location>
        <begin position="1336"/>
        <end position="1347"/>
    </location>
</feature>
<dbReference type="PANTHER" id="PTHR47968:SF75">
    <property type="entry name" value="CENTROMERE-ASSOCIATED PROTEIN E"/>
    <property type="match status" value="1"/>
</dbReference>
<dbReference type="GO" id="GO:0007051">
    <property type="term" value="P:spindle organization"/>
    <property type="evidence" value="ECO:0007669"/>
    <property type="project" value="UniProtKB-ARBA"/>
</dbReference>
<sequence length="2654" mass="311016">MERAVTSRDRDSIRRGVWEILNLKAGWPVRSEAPAVEVSDVFPGIQPARMAEEGAVAVCVRVRPLNHREEAPEKDTQVYWKTDNNTVYQVDGSKSFNFDRVFHSNETTKNVYEEIAVPIIDSAIQGYNGTIFAYGQTASGKTYTMMGSQEYLGVIPRAIHDIFQKIKKFPDREFLLRVSYMEIYNETITDLLCDTQKMKPLIIREDFNRNVYVADLTEEVVYTSEMALKWITKGEKNRHYGITKMNQRSSRSHTIFRMILESREKGEPSNFEGSVKVSHLNLVDLAGSERAAQTGAEGLRLKEGCNINRSLFILGQVIKKLSDGQVGGFINYRDSKLTRILQNSLGGNAKTRIICTITPVSFDETLSTLQFASTAKYMKNTPYVNEVSSDEALLKRYRKEIMDLKKQLEEVSLETRAQAMEKDQLAQLLEEKDLLQKVQIEKIQNLTRMLVTSSSLSSQQELKAKKKRRVTWCVGKINKMKDSNYVNEFNMAVNVTTRTHKATVSLGEIDESLCSESDIFSNTLDTLTEIEWNPATKLLSQENLESELNSLRANYDNLVLDYEHLRRENEEMELKLKEKNDLDEFEALERKAEKDQEMQLIHEISNLKNLVKHAEVYNQDLENELSSKVELLREKEDQIKKLQEYIESQKSESRKMDSSYSSENTEDLKQMKQTLLDVETVALDAKRESAFLRSENLKLKEKMKELASTCKQMENDTQLYQSQLEAKKKMQVDLEKELQSSFNEITKLTSLIDGKVPKDFLSNMELERKITHLQKELNKAVEENETLRNEVNLLSELKSLPSEVEMLRKEIHDKSEELYIVTSEKDKLSSEVVDKESRIQGLLEEIGSTKNDLPTPQLSCESTDQEFQDVKNHRIEFEQKYKMVLEENAKLNQEIGNLSKEAEELGLNLEALKAELSHKTQELQQKTTENQERSKEVEELKKQLESRDSRLQMVEKEKTLITEKFQQTLVEVKTLTQEKDDQKQLQESLQTERDQLKSDIQDTINMNIDTQEQLRNALESLKQHQETINMLKMKISEETSKNLHIEENLEETRDEFQEKMVGIDKSQNLETTKTQAVITDAEDNELTEQQRKIFSLIQEKNELQQMLESITAEKEQLKTDLRENIEMTIENQEELRFLGNELKKQQDIVAQEKNHTIKKEEELSRTCEKLSEVQEKLKEKSQQLQEKQQQLLSAQEEMSEMQKKMNEMENLKNELKNQELTLERIKIEKIELAQKLHENCEEMKFITKERNDLKKLQESSEVERNKLKEHIREIEATGLERKEELQMAHLHLQEHQETIEELRRTISEKTAQIVNIQKNLEKSGTELQEKIQTSQDKQEQSFDMKEKDSETKKLMNEMEQLKEPFKDAALLKLEMEKLELSERLQESHDEVKAVAKERADLQRLQEFLQSEKSQLQENLREMTAKQLETEEKLKVAHCHLKEQEEIIGKLRVDLSKRETEISHIQQELETTNDKLQKKTQELYEKQFITVKEISETQEKMSELEQLKEHLKAKDSSLQRKESERLKLTEKLQGSQEELKTIIKEEDELERVQEALQKETDQLKENTKEIVADIQELQEEEHQLLEMKDVSETWEKICEMENLKKQLEAQKSTLENTEWENIKLTQRLNENIAEIRSVTKERDDLRNMEETLKVEIDQLKENLRETMSRDLERQEELRIAQMNLKEHKETIDKLRGIVSGKTDEISNIQMNLENTNTALKAQDLEKQEELRIAHLHLKEDQEIIDKLRGIVSERAEEISNMQMDLENSDAKLQEKVQELKANEQRLFKLKEEISETKKKMCDIEQLKNEFKCQSLTMNKIEMENLNLAQKLHENLEEMKSVMKERDNLRGLEETLKLERDLLKADLQGSTARELETQEQLKIAHIRLKEHQETIDKLRERVSEKTFQVSNIQKDLNKSKDEFQKKIQELQRKELQLLKMKEDVSKTHKKVNEMKQLKKQFEAQSLSMQSVEMDNLHLTKKLYESLEEIRIVAKERDELRQIKESLKMERDQCREKLRDLIARDQQNHQEVKYEKRLLCDGNQHLIGSLREKCCRIKELLKRYSEMDNHYECLNRLSLDLKKEIETQKELSIRVKANLSLPCAQTKQIQKLLTANQRCSMEFHRVVMKLQYVLSYVARTKEEQHESINKYEMAFIDEVEKQNELLMKIQHLQQDYDVPPGESRDLRLNQSMDLHIEEILKDFSESDFHSIKTEFQQVLSNRKEMTRFLEEWLNAHFDIEKLKNVIQEENDSICQVNNLYHKKIMAIMNELTEFEERNATIAKEWEHDLKSVKENNQKLFKNYQTLKLSLTPGALVNPTTQDRNLHVTTRATQQVTEKIQALETSLREAKESAMHKEGKIMKMQKELEMTNDVIAKLQRQVNESNEHLEKTKEMIQVLQDKAALGAKPYKEEIEDLKMKLVKVDLEKMKNAKEFEKEIASTKATVEYQKEVIRLLRENLRRNQQAQDTSILSEHIDTQPSNKPLTCGGGSGIVQSTKALILKSEYIRLEKEVSKLKQQNEQLIKQKNELSSYYHHLSSEVKTWKERMLKREVHKEVTCENSPKSPKVTGTPSKKRHHMSSQCKERNVQDPVPKESPKSWFFDNRSKSLPVPPPVRYFDNSGLGLCPEEQTAEVETEDPQPGPWQMSSGRDVPECKTQ</sequence>
<keyword evidence="4 10" id="KW-0067">ATP-binding</keyword>
<evidence type="ECO:0000256" key="11">
    <source>
        <dbReference type="SAM" id="Coils"/>
    </source>
</evidence>
<evidence type="ECO:0000256" key="10">
    <source>
        <dbReference type="PROSITE-ProRule" id="PRU00283"/>
    </source>
</evidence>
<reference evidence="14" key="1">
    <citation type="submission" date="2019-10" db="EMBL/GenBank/DDBJ databases">
        <title>The sequence and de novo assembly of the wild yak genome.</title>
        <authorList>
            <person name="Liu Y."/>
        </authorList>
    </citation>
    <scope>NUCLEOTIDE SEQUENCE [LARGE SCALE GENOMIC DNA]</scope>
    <source>
        <strain evidence="14">WY2019</strain>
    </source>
</reference>
<dbReference type="InterPro" id="IPR027417">
    <property type="entry name" value="P-loop_NTPase"/>
</dbReference>
<dbReference type="CDD" id="cd01374">
    <property type="entry name" value="KISc_CENP_E"/>
    <property type="match status" value="1"/>
</dbReference>
<proteinExistence type="inferred from homology"/>
<feature type="coiled-coil region" evidence="11">
    <location>
        <begin position="387"/>
        <end position="414"/>
    </location>
</feature>
<evidence type="ECO:0000256" key="2">
    <source>
        <dbReference type="ARBA" id="ARBA00022490"/>
    </source>
</evidence>
<feature type="region of interest" description="Disordered" evidence="12">
    <location>
        <begin position="1325"/>
        <end position="1347"/>
    </location>
</feature>
<keyword evidence="6 10" id="KW-0505">Motor protein</keyword>
<evidence type="ECO:0000256" key="5">
    <source>
        <dbReference type="ARBA" id="ARBA00023054"/>
    </source>
</evidence>
<dbReference type="GO" id="GO:0030071">
    <property type="term" value="P:regulation of mitotic metaphase/anaphase transition"/>
    <property type="evidence" value="ECO:0007669"/>
    <property type="project" value="UniProtKB-ARBA"/>
</dbReference>
<dbReference type="PRINTS" id="PR00380">
    <property type="entry name" value="KINESINHEAVY"/>
</dbReference>
<feature type="domain" description="Kinesin motor" evidence="13">
    <location>
        <begin position="55"/>
        <end position="378"/>
    </location>
</feature>
<gene>
    <name evidence="14" type="ORF">E5288_WYG011941</name>
</gene>
<evidence type="ECO:0000256" key="9">
    <source>
        <dbReference type="ARBA" id="ARBA00081766"/>
    </source>
</evidence>
<feature type="coiled-coil region" evidence="11">
    <location>
        <begin position="1987"/>
        <end position="2021"/>
    </location>
</feature>
<feature type="compositionally biased region" description="Basic and acidic residues" evidence="12">
    <location>
        <begin position="2579"/>
        <end position="2593"/>
    </location>
</feature>
<dbReference type="FunFam" id="3.40.850.10:FF:000026">
    <property type="entry name" value="Centromere-associated protein E"/>
    <property type="match status" value="1"/>
</dbReference>
<evidence type="ECO:0000256" key="7">
    <source>
        <dbReference type="ARBA" id="ARBA00023212"/>
    </source>
</evidence>
<comment type="similarity">
    <text evidence="10">Belongs to the TRAFAC class myosin-kinesin ATPase superfamily. Kinesin family.</text>
</comment>